<protein>
    <submittedName>
        <fullName evidence="2">Uncharacterized protein</fullName>
    </submittedName>
</protein>
<sequence>MFEQPMGSRQEAASTGGTLEPIPDGSSEISVLVLGEPSIRVKVIKKLRDVMNSQKFRLSLPFGGKRKH</sequence>
<keyword evidence="3" id="KW-1185">Reference proteome</keyword>
<organism evidence="2 3">
    <name type="scientific">Rickenella mellea</name>
    <dbReference type="NCBI Taxonomy" id="50990"/>
    <lineage>
        <taxon>Eukaryota</taxon>
        <taxon>Fungi</taxon>
        <taxon>Dikarya</taxon>
        <taxon>Basidiomycota</taxon>
        <taxon>Agaricomycotina</taxon>
        <taxon>Agaricomycetes</taxon>
        <taxon>Hymenochaetales</taxon>
        <taxon>Rickenellaceae</taxon>
        <taxon>Rickenella</taxon>
    </lineage>
</organism>
<name>A0A4V3AZH5_9AGAM</name>
<proteinExistence type="predicted"/>
<accession>A0A4V3AZH5</accession>
<feature type="region of interest" description="Disordered" evidence="1">
    <location>
        <begin position="1"/>
        <end position="25"/>
    </location>
</feature>
<dbReference type="AlphaFoldDB" id="A0A4V3AZH5"/>
<dbReference type="VEuPathDB" id="FungiDB:BD410DRAFT_779462"/>
<evidence type="ECO:0000256" key="1">
    <source>
        <dbReference type="SAM" id="MobiDB-lite"/>
    </source>
</evidence>
<dbReference type="EMBL" id="ML170156">
    <property type="protein sequence ID" value="TDL29138.1"/>
    <property type="molecule type" value="Genomic_DNA"/>
</dbReference>
<dbReference type="Proteomes" id="UP000294933">
    <property type="component" value="Unassembled WGS sequence"/>
</dbReference>
<gene>
    <name evidence="2" type="ORF">BD410DRAFT_779462</name>
</gene>
<evidence type="ECO:0000313" key="2">
    <source>
        <dbReference type="EMBL" id="TDL29138.1"/>
    </source>
</evidence>
<reference evidence="2 3" key="1">
    <citation type="submission" date="2018-06" db="EMBL/GenBank/DDBJ databases">
        <title>A transcriptomic atlas of mushroom development highlights an independent origin of complex multicellularity.</title>
        <authorList>
            <consortium name="DOE Joint Genome Institute"/>
            <person name="Krizsan K."/>
            <person name="Almasi E."/>
            <person name="Merenyi Z."/>
            <person name="Sahu N."/>
            <person name="Viragh M."/>
            <person name="Koszo T."/>
            <person name="Mondo S."/>
            <person name="Kiss B."/>
            <person name="Balint B."/>
            <person name="Kues U."/>
            <person name="Barry K."/>
            <person name="Hegedus J.C."/>
            <person name="Henrissat B."/>
            <person name="Johnson J."/>
            <person name="Lipzen A."/>
            <person name="Ohm R."/>
            <person name="Nagy I."/>
            <person name="Pangilinan J."/>
            <person name="Yan J."/>
            <person name="Xiong Y."/>
            <person name="Grigoriev I.V."/>
            <person name="Hibbett D.S."/>
            <person name="Nagy L.G."/>
        </authorList>
    </citation>
    <scope>NUCLEOTIDE SEQUENCE [LARGE SCALE GENOMIC DNA]</scope>
    <source>
        <strain evidence="2 3">SZMC22713</strain>
    </source>
</reference>
<evidence type="ECO:0000313" key="3">
    <source>
        <dbReference type="Proteomes" id="UP000294933"/>
    </source>
</evidence>